<feature type="chain" id="PRO_5045567116" evidence="1">
    <location>
        <begin position="28"/>
        <end position="465"/>
    </location>
</feature>
<dbReference type="Pfam" id="PF13365">
    <property type="entry name" value="Trypsin_2"/>
    <property type="match status" value="1"/>
</dbReference>
<keyword evidence="2" id="KW-0645">Protease</keyword>
<dbReference type="Gene3D" id="2.40.10.10">
    <property type="entry name" value="Trypsin-like serine proteases"/>
    <property type="match status" value="2"/>
</dbReference>
<evidence type="ECO:0000313" key="2">
    <source>
        <dbReference type="EMBL" id="MDR7149364.1"/>
    </source>
</evidence>
<name>A0ABU1WJX5_9BURK</name>
<gene>
    <name evidence="2" type="ORF">J2W49_001313</name>
</gene>
<keyword evidence="2" id="KW-0378">Hydrolase</keyword>
<keyword evidence="3" id="KW-1185">Reference proteome</keyword>
<dbReference type="PANTHER" id="PTHR43019:SF23">
    <property type="entry name" value="PROTEASE DO-LIKE 5, CHLOROPLASTIC"/>
    <property type="match status" value="1"/>
</dbReference>
<dbReference type="InterPro" id="IPR043504">
    <property type="entry name" value="Peptidase_S1_PA_chymotrypsin"/>
</dbReference>
<keyword evidence="1" id="KW-0732">Signal</keyword>
<dbReference type="SUPFAM" id="SSF50494">
    <property type="entry name" value="Trypsin-like serine proteases"/>
    <property type="match status" value="1"/>
</dbReference>
<proteinExistence type="predicted"/>
<reference evidence="2 3" key="1">
    <citation type="submission" date="2023-07" db="EMBL/GenBank/DDBJ databases">
        <title>Sorghum-associated microbial communities from plants grown in Nebraska, USA.</title>
        <authorList>
            <person name="Schachtman D."/>
        </authorList>
    </citation>
    <scope>NUCLEOTIDE SEQUENCE [LARGE SCALE GENOMIC DNA]</scope>
    <source>
        <strain evidence="2 3">4249</strain>
    </source>
</reference>
<dbReference type="Proteomes" id="UP001265700">
    <property type="component" value="Unassembled WGS sequence"/>
</dbReference>
<sequence length="465" mass="51034">MSAHSFALRALRHAILGLVVSLSSAHATIEQAKTAASTPAAVAPAAAEPSSSAQALFSRTKDGIVQVRVLLSSANEQSSLGSGFLVRDDGDQGAWVVTNYHVISALAIHPERYRMELRGTNQRVVEAELVAIDVIHDLAVLRTKPSAQSPAPAWPVLTLSDQSLVQGSPVFSLGNPLELGFLISEGIYNGLVETRLYEQMLFSGSINSGMSGGPAIDQRGQVVGVNVATRRDGQQLSFLVPVRYAKLLLERSWAAPPQVEWRSQIALQLLEHQQFVTQKMLNQQAPPIADGQRNQTAGFSSQSLVGRSVPTLHGTLTRCWAQGRDVERLRYSRDRLNCSLKEDVFVRDSLYTGTLEIEHNLLRNDQLATPQFLALGNGMGYLRSGQTGELTPNRCTDAYIQGGERTYRAAICVRAYRKFPGLYDYTVQATQVDDARERLSSQLSLRGFSFDNAQQLGQLFLERLR</sequence>
<dbReference type="EMBL" id="JAVDWU010000002">
    <property type="protein sequence ID" value="MDR7149364.1"/>
    <property type="molecule type" value="Genomic_DNA"/>
</dbReference>
<protein>
    <submittedName>
        <fullName evidence="2">S1-C subfamily serine protease</fullName>
    </submittedName>
</protein>
<dbReference type="PANTHER" id="PTHR43019">
    <property type="entry name" value="SERINE ENDOPROTEASE DEGS"/>
    <property type="match status" value="1"/>
</dbReference>
<feature type="signal peptide" evidence="1">
    <location>
        <begin position="1"/>
        <end position="27"/>
    </location>
</feature>
<dbReference type="InterPro" id="IPR001940">
    <property type="entry name" value="Peptidase_S1C"/>
</dbReference>
<dbReference type="GO" id="GO:0006508">
    <property type="term" value="P:proteolysis"/>
    <property type="evidence" value="ECO:0007669"/>
    <property type="project" value="UniProtKB-KW"/>
</dbReference>
<evidence type="ECO:0000256" key="1">
    <source>
        <dbReference type="SAM" id="SignalP"/>
    </source>
</evidence>
<organism evidence="2 3">
    <name type="scientific">Hydrogenophaga palleronii</name>
    <dbReference type="NCBI Taxonomy" id="65655"/>
    <lineage>
        <taxon>Bacteria</taxon>
        <taxon>Pseudomonadati</taxon>
        <taxon>Pseudomonadota</taxon>
        <taxon>Betaproteobacteria</taxon>
        <taxon>Burkholderiales</taxon>
        <taxon>Comamonadaceae</taxon>
        <taxon>Hydrogenophaga</taxon>
    </lineage>
</organism>
<evidence type="ECO:0000313" key="3">
    <source>
        <dbReference type="Proteomes" id="UP001265700"/>
    </source>
</evidence>
<accession>A0ABU1WJX5</accession>
<dbReference type="GO" id="GO:0008233">
    <property type="term" value="F:peptidase activity"/>
    <property type="evidence" value="ECO:0007669"/>
    <property type="project" value="UniProtKB-KW"/>
</dbReference>
<dbReference type="InterPro" id="IPR009003">
    <property type="entry name" value="Peptidase_S1_PA"/>
</dbReference>
<comment type="caution">
    <text evidence="2">The sequence shown here is derived from an EMBL/GenBank/DDBJ whole genome shotgun (WGS) entry which is preliminary data.</text>
</comment>
<dbReference type="RefSeq" id="WP_310313200.1">
    <property type="nucleotide sequence ID" value="NZ_JAVDWU010000002.1"/>
</dbReference>
<dbReference type="PRINTS" id="PR00834">
    <property type="entry name" value="PROTEASES2C"/>
</dbReference>